<keyword evidence="8" id="KW-0807">Transducer</keyword>
<dbReference type="GO" id="GO:0007214">
    <property type="term" value="P:gamma-aminobutyric acid signaling pathway"/>
    <property type="evidence" value="ECO:0007669"/>
    <property type="project" value="TreeGrafter"/>
</dbReference>
<dbReference type="PRINTS" id="PR01176">
    <property type="entry name" value="GABABRECEPTR"/>
</dbReference>
<feature type="transmembrane region" description="Helical" evidence="9">
    <location>
        <begin position="53"/>
        <end position="73"/>
    </location>
</feature>
<gene>
    <name evidence="11" type="ORF">CALMAC_LOCUS10794</name>
</gene>
<keyword evidence="4" id="KW-0297">G-protein coupled receptor</keyword>
<keyword evidence="2 9" id="KW-0812">Transmembrane</keyword>
<evidence type="ECO:0000256" key="6">
    <source>
        <dbReference type="ARBA" id="ARBA00023170"/>
    </source>
</evidence>
<dbReference type="Proteomes" id="UP000410492">
    <property type="component" value="Unassembled WGS sequence"/>
</dbReference>
<accession>A0A653CPG1</accession>
<evidence type="ECO:0000259" key="10">
    <source>
        <dbReference type="PROSITE" id="PS50259"/>
    </source>
</evidence>
<sequence length="203" mass="22808">MIFGAFLAWETRHVSIPALNDSRHVGLSVYNVAIMCICGAAVALVLVDHQDAMFLIIGVFVLFCTTATLWLVFVPKMLELRRNPGGSIDKRFRPTLRPMSKTRRDSSVSELETKLKDVKSLNSKYRKTLLEKESELQMLIRRLGSEAKELLESRADSISDTNRLSVPLIRKEQPSATETSDITSLCSLSSQDYASLQRTDSQK</sequence>
<evidence type="ECO:0000256" key="3">
    <source>
        <dbReference type="ARBA" id="ARBA00022989"/>
    </source>
</evidence>
<dbReference type="PANTHER" id="PTHR10519">
    <property type="entry name" value="GABA-B RECEPTOR"/>
    <property type="match status" value="1"/>
</dbReference>
<evidence type="ECO:0000256" key="1">
    <source>
        <dbReference type="ARBA" id="ARBA00004141"/>
    </source>
</evidence>
<keyword evidence="3 9" id="KW-1133">Transmembrane helix</keyword>
<name>A0A653CPG1_CALMS</name>
<feature type="transmembrane region" description="Helical" evidence="9">
    <location>
        <begin position="29"/>
        <end position="47"/>
    </location>
</feature>
<feature type="domain" description="G-protein coupled receptors family 3 profile" evidence="10">
    <location>
        <begin position="1"/>
        <end position="96"/>
    </location>
</feature>
<dbReference type="InterPro" id="IPR017978">
    <property type="entry name" value="GPCR_3_C"/>
</dbReference>
<dbReference type="AlphaFoldDB" id="A0A653CPG1"/>
<dbReference type="GO" id="GO:0038039">
    <property type="term" value="C:G protein-coupled receptor heterodimeric complex"/>
    <property type="evidence" value="ECO:0007669"/>
    <property type="project" value="TreeGrafter"/>
</dbReference>
<evidence type="ECO:0000256" key="8">
    <source>
        <dbReference type="ARBA" id="ARBA00023224"/>
    </source>
</evidence>
<dbReference type="PRINTS" id="PR01177">
    <property type="entry name" value="GABAB1RECPTR"/>
</dbReference>
<dbReference type="Pfam" id="PF00003">
    <property type="entry name" value="7tm_3"/>
    <property type="match status" value="1"/>
</dbReference>
<keyword evidence="6" id="KW-0675">Receptor</keyword>
<dbReference type="OrthoDB" id="2150267at2759"/>
<dbReference type="PROSITE" id="PS50259">
    <property type="entry name" value="G_PROTEIN_RECEP_F3_4"/>
    <property type="match status" value="1"/>
</dbReference>
<evidence type="ECO:0000313" key="12">
    <source>
        <dbReference type="Proteomes" id="UP000410492"/>
    </source>
</evidence>
<evidence type="ECO:0000256" key="9">
    <source>
        <dbReference type="SAM" id="Phobius"/>
    </source>
</evidence>
<evidence type="ECO:0000256" key="7">
    <source>
        <dbReference type="ARBA" id="ARBA00023180"/>
    </source>
</evidence>
<dbReference type="PANTHER" id="PTHR10519:SF74">
    <property type="entry name" value="GAMMA-AMINOBUTYRIC ACID TYPE B RECEPTOR SUBUNIT 2"/>
    <property type="match status" value="1"/>
</dbReference>
<proteinExistence type="predicted"/>
<dbReference type="GO" id="GO:0004965">
    <property type="term" value="F:G protein-coupled GABA receptor activity"/>
    <property type="evidence" value="ECO:0007669"/>
    <property type="project" value="InterPro"/>
</dbReference>
<keyword evidence="5 9" id="KW-0472">Membrane</keyword>
<evidence type="ECO:0000256" key="2">
    <source>
        <dbReference type="ARBA" id="ARBA00022692"/>
    </source>
</evidence>
<comment type="subcellular location">
    <subcellularLocation>
        <location evidence="1">Membrane</location>
        <topology evidence="1">Multi-pass membrane protein</topology>
    </subcellularLocation>
</comment>
<keyword evidence="7" id="KW-0325">Glycoprotein</keyword>
<evidence type="ECO:0000256" key="4">
    <source>
        <dbReference type="ARBA" id="ARBA00023040"/>
    </source>
</evidence>
<evidence type="ECO:0000256" key="5">
    <source>
        <dbReference type="ARBA" id="ARBA00023136"/>
    </source>
</evidence>
<protein>
    <recommendedName>
        <fullName evidence="10">G-protein coupled receptors family 3 profile domain-containing protein</fullName>
    </recommendedName>
</protein>
<organism evidence="11 12">
    <name type="scientific">Callosobruchus maculatus</name>
    <name type="common">Southern cowpea weevil</name>
    <name type="synonym">Pulse bruchid</name>
    <dbReference type="NCBI Taxonomy" id="64391"/>
    <lineage>
        <taxon>Eukaryota</taxon>
        <taxon>Metazoa</taxon>
        <taxon>Ecdysozoa</taxon>
        <taxon>Arthropoda</taxon>
        <taxon>Hexapoda</taxon>
        <taxon>Insecta</taxon>
        <taxon>Pterygota</taxon>
        <taxon>Neoptera</taxon>
        <taxon>Endopterygota</taxon>
        <taxon>Coleoptera</taxon>
        <taxon>Polyphaga</taxon>
        <taxon>Cucujiformia</taxon>
        <taxon>Chrysomeloidea</taxon>
        <taxon>Chrysomelidae</taxon>
        <taxon>Bruchinae</taxon>
        <taxon>Bruchini</taxon>
        <taxon>Callosobruchus</taxon>
    </lineage>
</organism>
<evidence type="ECO:0000313" key="11">
    <source>
        <dbReference type="EMBL" id="VEN49814.1"/>
    </source>
</evidence>
<keyword evidence="12" id="KW-1185">Reference proteome</keyword>
<reference evidence="11 12" key="1">
    <citation type="submission" date="2019-01" db="EMBL/GenBank/DDBJ databases">
        <authorList>
            <person name="Sayadi A."/>
        </authorList>
    </citation>
    <scope>NUCLEOTIDE SEQUENCE [LARGE SCALE GENOMIC DNA]</scope>
</reference>
<dbReference type="InterPro" id="IPR002455">
    <property type="entry name" value="GPCR3_GABA-B"/>
</dbReference>
<dbReference type="EMBL" id="CAACVG010008436">
    <property type="protein sequence ID" value="VEN49814.1"/>
    <property type="molecule type" value="Genomic_DNA"/>
</dbReference>